<proteinExistence type="predicted"/>
<reference evidence="1 2" key="1">
    <citation type="submission" date="2016-05" db="EMBL/GenBank/DDBJ databases">
        <title>Genome sequencing reveals origins of a unique bacterial endosymbiosis in the earliest lineages of terrestrial Fungi.</title>
        <authorList>
            <consortium name="DOE Joint Genome Institute"/>
            <person name="Uehling J."/>
            <person name="Gryganskyi A."/>
            <person name="Hameed K."/>
            <person name="Tschaplinski T."/>
            <person name="Misztal P."/>
            <person name="Wu S."/>
            <person name="Desiro A."/>
            <person name="Vande Pol N."/>
            <person name="Du Z.-Y."/>
            <person name="Zienkiewicz A."/>
            <person name="Zienkiewicz K."/>
            <person name="Morin E."/>
            <person name="Tisserant E."/>
            <person name="Splivallo R."/>
            <person name="Hainaut M."/>
            <person name="Henrissat B."/>
            <person name="Ohm R."/>
            <person name="Kuo A."/>
            <person name="Yan J."/>
            <person name="Lipzen A."/>
            <person name="Nolan M."/>
            <person name="Labutti K."/>
            <person name="Barry K."/>
            <person name="Goldstein A."/>
            <person name="Labbe J."/>
            <person name="Schadt C."/>
            <person name="Tuskan G."/>
            <person name="Grigoriev I."/>
            <person name="Martin F."/>
            <person name="Vilgalys R."/>
            <person name="Bonito G."/>
        </authorList>
    </citation>
    <scope>NUCLEOTIDE SEQUENCE [LARGE SCALE GENOMIC DNA]</scope>
    <source>
        <strain evidence="1 2">AG-77</strain>
    </source>
</reference>
<sequence>MLQSSASEFAAAVTSICHFPHINFAFSLISISPSPSYQFRRRLQACVASYIIVNNNRSTLGMIGRLLAGLSNP</sequence>
<accession>A0A197JH19</accession>
<keyword evidence="2" id="KW-1185">Reference proteome</keyword>
<dbReference type="EMBL" id="KV442108">
    <property type="protein sequence ID" value="OAQ23796.1"/>
    <property type="molecule type" value="Genomic_DNA"/>
</dbReference>
<dbReference type="Proteomes" id="UP000078512">
    <property type="component" value="Unassembled WGS sequence"/>
</dbReference>
<organism evidence="1 2">
    <name type="scientific">Linnemannia elongata AG-77</name>
    <dbReference type="NCBI Taxonomy" id="1314771"/>
    <lineage>
        <taxon>Eukaryota</taxon>
        <taxon>Fungi</taxon>
        <taxon>Fungi incertae sedis</taxon>
        <taxon>Mucoromycota</taxon>
        <taxon>Mortierellomycotina</taxon>
        <taxon>Mortierellomycetes</taxon>
        <taxon>Mortierellales</taxon>
        <taxon>Mortierellaceae</taxon>
        <taxon>Linnemannia</taxon>
    </lineage>
</organism>
<gene>
    <name evidence="1" type="ORF">K457DRAFT_1735485</name>
</gene>
<evidence type="ECO:0000313" key="2">
    <source>
        <dbReference type="Proteomes" id="UP000078512"/>
    </source>
</evidence>
<evidence type="ECO:0000313" key="1">
    <source>
        <dbReference type="EMBL" id="OAQ23796.1"/>
    </source>
</evidence>
<name>A0A197JH19_9FUNG</name>
<protein>
    <submittedName>
        <fullName evidence="1">Uncharacterized protein</fullName>
    </submittedName>
</protein>
<dbReference type="AlphaFoldDB" id="A0A197JH19"/>